<feature type="compositionally biased region" description="Basic and acidic residues" evidence="1">
    <location>
        <begin position="312"/>
        <end position="323"/>
    </location>
</feature>
<feature type="compositionally biased region" description="Polar residues" evidence="1">
    <location>
        <begin position="16"/>
        <end position="28"/>
    </location>
</feature>
<proteinExistence type="predicted"/>
<accession>A0A7C8MWP8</accession>
<comment type="caution">
    <text evidence="2">The sequence shown here is derived from an EMBL/GenBank/DDBJ whole genome shotgun (WGS) entry which is preliminary data.</text>
</comment>
<feature type="compositionally biased region" description="Polar residues" evidence="1">
    <location>
        <begin position="124"/>
        <end position="138"/>
    </location>
</feature>
<feature type="compositionally biased region" description="Basic and acidic residues" evidence="1">
    <location>
        <begin position="345"/>
        <end position="355"/>
    </location>
</feature>
<dbReference type="OrthoDB" id="4779694at2759"/>
<gene>
    <name evidence="2" type="ORF">GQX73_g6119</name>
</gene>
<feature type="compositionally biased region" description="Low complexity" evidence="1">
    <location>
        <begin position="275"/>
        <end position="297"/>
    </location>
</feature>
<feature type="compositionally biased region" description="Basic residues" evidence="1">
    <location>
        <begin position="332"/>
        <end position="344"/>
    </location>
</feature>
<dbReference type="AlphaFoldDB" id="A0A7C8MWP8"/>
<dbReference type="InParanoid" id="A0A7C8MWP8"/>
<reference evidence="2 3" key="1">
    <citation type="submission" date="2019-12" db="EMBL/GenBank/DDBJ databases">
        <title>Draft genome sequence of the ascomycete Xylaria multiplex DSM 110363.</title>
        <authorList>
            <person name="Buettner E."/>
            <person name="Kellner H."/>
        </authorList>
    </citation>
    <scope>NUCLEOTIDE SEQUENCE [LARGE SCALE GENOMIC DNA]</scope>
    <source>
        <strain evidence="2 3">DSM 110363</strain>
    </source>
</reference>
<dbReference type="EMBL" id="WUBL01000067">
    <property type="protein sequence ID" value="KAF2967474.1"/>
    <property type="molecule type" value="Genomic_DNA"/>
</dbReference>
<dbReference type="Proteomes" id="UP000481858">
    <property type="component" value="Unassembled WGS sequence"/>
</dbReference>
<feature type="compositionally biased region" description="Low complexity" evidence="1">
    <location>
        <begin position="166"/>
        <end position="190"/>
    </location>
</feature>
<evidence type="ECO:0000313" key="2">
    <source>
        <dbReference type="EMBL" id="KAF2967474.1"/>
    </source>
</evidence>
<evidence type="ECO:0000313" key="3">
    <source>
        <dbReference type="Proteomes" id="UP000481858"/>
    </source>
</evidence>
<protein>
    <submittedName>
        <fullName evidence="2">Uncharacterized protein</fullName>
    </submittedName>
</protein>
<feature type="region of interest" description="Disordered" evidence="1">
    <location>
        <begin position="1"/>
        <end position="250"/>
    </location>
</feature>
<feature type="region of interest" description="Disordered" evidence="1">
    <location>
        <begin position="275"/>
        <end position="375"/>
    </location>
</feature>
<sequence>MPAPQEPQQQAPMEMSSTSAPGIVTQQPAAEPQPDMSLRGGEEAGWRDRIQDLYPFPIFKLKRTRTIRPPPRVDSPRVDPVSPQPLLGPESPEPSIISNFQHPLLPNPPTSPTEAPSCPEQTAACESSVPQADEQQPLTEPVALGESSAPGNCGEEPSTEPKAEGSSSVNPNDSNQQPSSSTALEAEASSYISTADKYRQLLSQNIPEGESDSSTNPSGKSPKSKSKSSIAPQGGESLKKTVSVDPEPAVENLDALTVSAVKRIRGLILGQLSFGSTSAGSTSAGNTSAGSTSAGTSEIKSRNKKVYKIRFGTKDKGKGKGKENEDEGNGKGKGKGKGKSKGKGKAKDEGVDKGKGVSCDDDDGYDCSDDDSDNLSWDTKQEILLEEQRVRNEERRRLVRAGKFSVLDFISPLNTIPEEEVPKWPNGS</sequence>
<feature type="compositionally biased region" description="Basic and acidic residues" evidence="1">
    <location>
        <begin position="40"/>
        <end position="51"/>
    </location>
</feature>
<keyword evidence="3" id="KW-1185">Reference proteome</keyword>
<feature type="compositionally biased region" description="Acidic residues" evidence="1">
    <location>
        <begin position="359"/>
        <end position="373"/>
    </location>
</feature>
<organism evidence="2 3">
    <name type="scientific">Xylaria multiplex</name>
    <dbReference type="NCBI Taxonomy" id="323545"/>
    <lineage>
        <taxon>Eukaryota</taxon>
        <taxon>Fungi</taxon>
        <taxon>Dikarya</taxon>
        <taxon>Ascomycota</taxon>
        <taxon>Pezizomycotina</taxon>
        <taxon>Sordariomycetes</taxon>
        <taxon>Xylariomycetidae</taxon>
        <taxon>Xylariales</taxon>
        <taxon>Xylariaceae</taxon>
        <taxon>Xylaria</taxon>
    </lineage>
</organism>
<name>A0A7C8MWP8_9PEZI</name>
<evidence type="ECO:0000256" key="1">
    <source>
        <dbReference type="SAM" id="MobiDB-lite"/>
    </source>
</evidence>
<feature type="compositionally biased region" description="Low complexity" evidence="1">
    <location>
        <begin position="1"/>
        <end position="15"/>
    </location>
</feature>